<dbReference type="SUPFAM" id="SSF54403">
    <property type="entry name" value="Cystatin/monellin"/>
    <property type="match status" value="1"/>
</dbReference>
<dbReference type="GO" id="GO:0061844">
    <property type="term" value="P:antimicrobial humoral immune response mediated by antimicrobial peptide"/>
    <property type="evidence" value="ECO:0007669"/>
    <property type="project" value="TreeGrafter"/>
</dbReference>
<dbReference type="EMBL" id="MH282906">
    <property type="protein sequence ID" value="AXR75913.1"/>
    <property type="molecule type" value="mRNA"/>
</dbReference>
<evidence type="ECO:0000256" key="1">
    <source>
        <dbReference type="ARBA" id="ARBA00004613"/>
    </source>
</evidence>
<sequence length="162" mass="18359">MEIWQCVIWLCAITLEVAHSQSPDQEEQIRAALGLYNQKEGGEFLFKLLSDLPAPLLQDGEDSPAVSFLIKETECLKSEDNNLAQCDYKKDGEVKICGLYTEEEEEETSEILKCVSLTENSRGERSKKKKKCKGYRCRPVGFSSPISRRINDSENIYLPFGV</sequence>
<protein>
    <submittedName>
        <fullName evidence="6">Cathelicidin family antimicrobial peptide OL-CATH1</fullName>
    </submittedName>
</protein>
<reference evidence="6" key="2">
    <citation type="submission" date="2018-04" db="EMBL/GenBank/DDBJ databases">
        <authorList>
            <person name="Go L.Y."/>
            <person name="Mitchell J.A."/>
        </authorList>
    </citation>
    <scope>NUCLEOTIDE SEQUENCE</scope>
</reference>
<name>A0A346P8R9_ODOLI</name>
<evidence type="ECO:0000256" key="2">
    <source>
        <dbReference type="ARBA" id="ARBA00005320"/>
    </source>
</evidence>
<keyword evidence="4" id="KW-1015">Disulfide bond</keyword>
<organism evidence="6">
    <name type="scientific">Odorrana livida</name>
    <name type="common">Green mountain frog</name>
    <name type="synonym">Polypedates lividus</name>
    <dbReference type="NCBI Taxonomy" id="121160"/>
    <lineage>
        <taxon>Eukaryota</taxon>
        <taxon>Metazoa</taxon>
        <taxon>Chordata</taxon>
        <taxon>Craniata</taxon>
        <taxon>Vertebrata</taxon>
        <taxon>Euteleostomi</taxon>
        <taxon>Amphibia</taxon>
        <taxon>Batrachia</taxon>
        <taxon>Anura</taxon>
        <taxon>Neobatrachia</taxon>
        <taxon>Ranoidea</taxon>
        <taxon>Ranidae</taxon>
        <taxon>Odorrana</taxon>
    </lineage>
</organism>
<dbReference type="InterPro" id="IPR046350">
    <property type="entry name" value="Cystatin_sf"/>
</dbReference>
<dbReference type="PANTHER" id="PTHR10206:SF2">
    <property type="entry name" value="CATHELICIDIN ANTIMICROBIAL PEPTIDE"/>
    <property type="match status" value="1"/>
</dbReference>
<proteinExistence type="evidence at transcript level"/>
<dbReference type="GO" id="GO:0050830">
    <property type="term" value="P:defense response to Gram-positive bacterium"/>
    <property type="evidence" value="ECO:0007669"/>
    <property type="project" value="TreeGrafter"/>
</dbReference>
<comment type="subcellular location">
    <subcellularLocation>
        <location evidence="1">Secreted</location>
    </subcellularLocation>
</comment>
<dbReference type="AlphaFoldDB" id="A0A346P8R9"/>
<dbReference type="GO" id="GO:0045087">
    <property type="term" value="P:innate immune response"/>
    <property type="evidence" value="ECO:0007669"/>
    <property type="project" value="TreeGrafter"/>
</dbReference>
<evidence type="ECO:0000256" key="3">
    <source>
        <dbReference type="ARBA" id="ARBA00022525"/>
    </source>
</evidence>
<keyword evidence="5" id="KW-0732">Signal</keyword>
<keyword evidence="3" id="KW-0964">Secreted</keyword>
<feature type="chain" id="PRO_5016574802" evidence="5">
    <location>
        <begin position="21"/>
        <end position="162"/>
    </location>
</feature>
<evidence type="ECO:0000256" key="4">
    <source>
        <dbReference type="ARBA" id="ARBA00023157"/>
    </source>
</evidence>
<dbReference type="GO" id="GO:0001530">
    <property type="term" value="F:lipopolysaccharide binding"/>
    <property type="evidence" value="ECO:0007669"/>
    <property type="project" value="TreeGrafter"/>
</dbReference>
<dbReference type="Pfam" id="PF00666">
    <property type="entry name" value="Cathelicidins"/>
    <property type="match status" value="1"/>
</dbReference>
<evidence type="ECO:0000313" key="6">
    <source>
        <dbReference type="EMBL" id="AXR75913.1"/>
    </source>
</evidence>
<dbReference type="GO" id="GO:0050829">
    <property type="term" value="P:defense response to Gram-negative bacterium"/>
    <property type="evidence" value="ECO:0007669"/>
    <property type="project" value="TreeGrafter"/>
</dbReference>
<dbReference type="Gene3D" id="3.10.450.10">
    <property type="match status" value="1"/>
</dbReference>
<feature type="signal peptide" evidence="5">
    <location>
        <begin position="1"/>
        <end position="20"/>
    </location>
</feature>
<dbReference type="PANTHER" id="PTHR10206">
    <property type="entry name" value="CATHELICIDIN"/>
    <property type="match status" value="1"/>
</dbReference>
<accession>A0A346P8R9</accession>
<evidence type="ECO:0000256" key="5">
    <source>
        <dbReference type="SAM" id="SignalP"/>
    </source>
</evidence>
<dbReference type="GO" id="GO:0005615">
    <property type="term" value="C:extracellular space"/>
    <property type="evidence" value="ECO:0007669"/>
    <property type="project" value="TreeGrafter"/>
</dbReference>
<comment type="similarity">
    <text evidence="2">Belongs to the cathelicidin family.</text>
</comment>
<dbReference type="InterPro" id="IPR001894">
    <property type="entry name" value="Cathelicidin-like"/>
</dbReference>
<reference evidence="6" key="1">
    <citation type="journal article" date="2018" name="Dong Wu Xue Yan Jiu">
        <title>Identification and characterization of two novel cathelicidins from the frog Odorrana livida.</title>
        <authorList>
            <person name="Qi R.H."/>
            <person name="Chen Y."/>
            <person name="Guo Z.L."/>
            <person name="Zhang F."/>
            <person name="Fang Z."/>
            <person name="Huang K."/>
            <person name="Yu H.N."/>
            <person name="Wang Y.P."/>
        </authorList>
    </citation>
    <scope>NUCLEOTIDE SEQUENCE</scope>
</reference>